<dbReference type="PANTHER" id="PTHR46071">
    <property type="entry name" value="ANKYRIN REPEAT AND BTB/POZ DOMAIN-CONTAINING"/>
    <property type="match status" value="1"/>
</dbReference>
<dbReference type="PROSITE" id="PS50297">
    <property type="entry name" value="ANK_REP_REGION"/>
    <property type="match status" value="2"/>
</dbReference>
<feature type="compositionally biased region" description="Basic and acidic residues" evidence="4">
    <location>
        <begin position="1124"/>
        <end position="1133"/>
    </location>
</feature>
<dbReference type="GO" id="GO:0046982">
    <property type="term" value="F:protein heterodimerization activity"/>
    <property type="evidence" value="ECO:0007669"/>
    <property type="project" value="InterPro"/>
</dbReference>
<dbReference type="Pfam" id="PF00023">
    <property type="entry name" value="Ank"/>
    <property type="match status" value="1"/>
</dbReference>
<feature type="domain" description="BTB" evidence="5">
    <location>
        <begin position="1271"/>
        <end position="1332"/>
    </location>
</feature>
<accession>A0A0M9A490</accession>
<dbReference type="SMART" id="SM00248">
    <property type="entry name" value="ANK"/>
    <property type="match status" value="3"/>
</dbReference>
<evidence type="ECO:0000256" key="1">
    <source>
        <dbReference type="ARBA" id="ARBA00022737"/>
    </source>
</evidence>
<dbReference type="InterPro" id="IPR002110">
    <property type="entry name" value="Ankyrin_rpt"/>
</dbReference>
<dbReference type="CDD" id="cd22913">
    <property type="entry name" value="HFD_ABTB2-like"/>
    <property type="match status" value="1"/>
</dbReference>
<feature type="repeat" description="ANK" evidence="3">
    <location>
        <begin position="950"/>
        <end position="982"/>
    </location>
</feature>
<dbReference type="EMBL" id="KQ435737">
    <property type="protein sequence ID" value="KOX76907.1"/>
    <property type="molecule type" value="Genomic_DNA"/>
</dbReference>
<evidence type="ECO:0000256" key="4">
    <source>
        <dbReference type="SAM" id="MobiDB-lite"/>
    </source>
</evidence>
<dbReference type="PROSITE" id="PS50088">
    <property type="entry name" value="ANK_REPEAT"/>
    <property type="match status" value="2"/>
</dbReference>
<dbReference type="PANTHER" id="PTHR46071:SF2">
    <property type="entry name" value="ANKYRIN REPEAT AND BTB_POZ DOMAIN-CONTAINING PROTEIN 2-LIKE PROTEIN"/>
    <property type="match status" value="1"/>
</dbReference>
<feature type="region of interest" description="Disordered" evidence="4">
    <location>
        <begin position="216"/>
        <end position="266"/>
    </location>
</feature>
<keyword evidence="2 3" id="KW-0040">ANK repeat</keyword>
<dbReference type="OrthoDB" id="2316821at2759"/>
<dbReference type="InterPro" id="IPR059008">
    <property type="entry name" value="ABTB2/3_histone"/>
</dbReference>
<dbReference type="CDD" id="cd18297">
    <property type="entry name" value="BTB_POZ_ABTB2-like"/>
    <property type="match status" value="1"/>
</dbReference>
<dbReference type="InterPro" id="IPR000210">
    <property type="entry name" value="BTB/POZ_dom"/>
</dbReference>
<dbReference type="SUPFAM" id="SSF47113">
    <property type="entry name" value="Histone-fold"/>
    <property type="match status" value="1"/>
</dbReference>
<dbReference type="Gene3D" id="1.25.40.20">
    <property type="entry name" value="Ankyrin repeat-containing domain"/>
    <property type="match status" value="1"/>
</dbReference>
<evidence type="ECO:0000313" key="7">
    <source>
        <dbReference type="Proteomes" id="UP000053105"/>
    </source>
</evidence>
<dbReference type="SUPFAM" id="SSF54695">
    <property type="entry name" value="POZ domain"/>
    <property type="match status" value="1"/>
</dbReference>
<protein>
    <submittedName>
        <fullName evidence="6">Ankyrin repeat and BTB/POZ domain-containing protein 2</fullName>
    </submittedName>
</protein>
<dbReference type="PROSITE" id="PS50097">
    <property type="entry name" value="BTB"/>
    <property type="match status" value="1"/>
</dbReference>
<organism evidence="6 7">
    <name type="scientific">Melipona quadrifasciata</name>
    <dbReference type="NCBI Taxonomy" id="166423"/>
    <lineage>
        <taxon>Eukaryota</taxon>
        <taxon>Metazoa</taxon>
        <taxon>Ecdysozoa</taxon>
        <taxon>Arthropoda</taxon>
        <taxon>Hexapoda</taxon>
        <taxon>Insecta</taxon>
        <taxon>Pterygota</taxon>
        <taxon>Neoptera</taxon>
        <taxon>Endopterygota</taxon>
        <taxon>Hymenoptera</taxon>
        <taxon>Apocrita</taxon>
        <taxon>Aculeata</taxon>
        <taxon>Apoidea</taxon>
        <taxon>Anthophila</taxon>
        <taxon>Apidae</taxon>
        <taxon>Melipona</taxon>
    </lineage>
</organism>
<dbReference type="CDD" id="cd18491">
    <property type="entry name" value="BACK_ABTB2_like"/>
    <property type="match status" value="1"/>
</dbReference>
<dbReference type="STRING" id="166423.A0A0M9A490"/>
<feature type="compositionally biased region" description="Low complexity" evidence="4">
    <location>
        <begin position="458"/>
        <end position="468"/>
    </location>
</feature>
<keyword evidence="1" id="KW-0677">Repeat</keyword>
<dbReference type="SMART" id="SM00225">
    <property type="entry name" value="BTB"/>
    <property type="match status" value="1"/>
</dbReference>
<dbReference type="Pfam" id="PF26281">
    <property type="entry name" value="Histone_ABTB"/>
    <property type="match status" value="1"/>
</dbReference>
<dbReference type="Gene3D" id="3.30.710.10">
    <property type="entry name" value="Potassium Channel Kv1.1, Chain A"/>
    <property type="match status" value="1"/>
</dbReference>
<evidence type="ECO:0000256" key="2">
    <source>
        <dbReference type="ARBA" id="ARBA00023043"/>
    </source>
</evidence>
<dbReference type="InterPro" id="IPR036770">
    <property type="entry name" value="Ankyrin_rpt-contain_sf"/>
</dbReference>
<proteinExistence type="predicted"/>
<feature type="compositionally biased region" description="Polar residues" evidence="4">
    <location>
        <begin position="402"/>
        <end position="420"/>
    </location>
</feature>
<dbReference type="Pfam" id="PF12796">
    <property type="entry name" value="Ank_2"/>
    <property type="match status" value="1"/>
</dbReference>
<feature type="region of interest" description="Disordered" evidence="4">
    <location>
        <begin position="399"/>
        <end position="480"/>
    </location>
</feature>
<keyword evidence="7" id="KW-1185">Reference proteome</keyword>
<feature type="region of interest" description="Disordered" evidence="4">
    <location>
        <begin position="366"/>
        <end position="385"/>
    </location>
</feature>
<dbReference type="Pfam" id="PF00651">
    <property type="entry name" value="BTB"/>
    <property type="match status" value="1"/>
</dbReference>
<feature type="region of interest" description="Disordered" evidence="4">
    <location>
        <begin position="70"/>
        <end position="91"/>
    </location>
</feature>
<evidence type="ECO:0000256" key="3">
    <source>
        <dbReference type="PROSITE-ProRule" id="PRU00023"/>
    </source>
</evidence>
<gene>
    <name evidence="6" type="ORF">WN51_10763</name>
</gene>
<dbReference type="InterPro" id="IPR052089">
    <property type="entry name" value="Ankyrin-BTB/POZ_domain"/>
</dbReference>
<feature type="repeat" description="ANK" evidence="3">
    <location>
        <begin position="1040"/>
        <end position="1066"/>
    </location>
</feature>
<evidence type="ECO:0000259" key="5">
    <source>
        <dbReference type="PROSITE" id="PS50097"/>
    </source>
</evidence>
<feature type="compositionally biased region" description="Low complexity" evidence="4">
    <location>
        <begin position="421"/>
        <end position="430"/>
    </location>
</feature>
<dbReference type="FunFam" id="3.30.710.10:FF:000030">
    <property type="entry name" value="Ankyrin repeat and BTB/POZ domain-containing protein BTBD11"/>
    <property type="match status" value="1"/>
</dbReference>
<sequence>MSVYDIGFGLGSHWNAVAAGRTAVRRATSYIHVKFFTGLSAQSATGGTMNLERVTMDSCGQQSLFLNSTSGSGGMSNPQQQTVQTGAPSEHYGGPLSLSICISDSGHEILRPKPRRMSANLEAPSLRRAEGINFILRRALPFTGKSPSKEWLNITNDTSNSGDDDYKNGAAIDEINHEKEMEDEAMVPVTITGAKKGDKDVAHKTVIYFGDTNQKQSNRFNDKEASSNRCQFTTKDESKMAESKKDEQVVDDRDRDDGERKSLTNLAKNEDVKVTHEIVVNVSPSREDVLKIQEDESQVEDYWSLPGDNTGFKADWSFVQQWRLRGPAGGNGRELYCPPYSKDFTESSPKNGIHNTVHMVAERDTDSVAPTPTPTPQHPHHSQHYHLNLHEIRALQRRPECTGNSSSDENRSSGHASMSDTGGHTSSSSPPHRHHRAHSPQQLNSVPEDDRLSASVTQRNGRNRSGQNRNRHRATPAKLQVPWSGSGLEDIKLAIQQLTMRSHKSSSTYSSLSGSESSEPAVRRLMRHSSLETINTNVTSADEFVWVDSHNRLVELQQLPWTHHDVLRVLQNGRTREHMEQVSMETIPRLSYLLQRALVRIGRETQRLAKPVGLCSKHEVYSAFKIVLCPALADSCTKACLRAAAMFAVSGDQLKQSKASRSGLQLPVGRFLRWMSDVRLGRMIHEYAAIYLTAGIENLLEEILLQCIPTDSHTTLTATMLEHAIANSGDLWGLLQPYAHLNAGRTASGALAMPRWASVSSLNSSSSSRSGRDAAGSALEPSLLTTCVGSMSELIDLISKVAQVGRSTIPLTTKALNALFYYMRCSQLEHGERGLGIQELAYERAYVVLPPLVEWVRVATAHAEHRHGLIVDQDDINQAARLLLPGVDCPVRPICFEEVSLCSNRIDDSEYVRLLTMDMAFKMLISGRADLIAQAIPLLPSTKINTVNDNGFTALMIACINNDETAVLALLDAGADLNVESSSSNVSNSTCYNHSGFNAETQHWTALTYTALLGHCNIARILLERGAAVEGGAKLSEDKSTVTPLQAATASGNYEMVALLLAHGAQPAISVATVHGQRSCLHQLLSHPLNFSAKRGEKEILSLEEILAEGSAGASPQQQTVDGRGNRREGKEPVFNKVQTKALQEAMYHSAESNHLDITMELRGLKVGWTLHCWMHSLATAHEMRLDSIIDQLLQDFLQVCPDDYSTQFVQECLPLLFNIFRYSKKEGTTLLLADIFCTCFGWEPIKSIRDTTLSSGSRIDPKFVNNPELSDVQFRVEGRVFYGHKIVLVTSSPRFRNMLSSKLCEGNPPIVQINDIRYHIFQMVMEFLYHGGCATLEVNQSDVLELMAAANFFQLDSLLRYCEAQCSSMVDLDNIVSMYIHAKVYNATQLLEYCQGFLLQNMVALLTYDDSVKRLLFAKKLPNHDVLAGLLLTLQARIKARRSQ</sequence>
<dbReference type="InterPro" id="IPR011333">
    <property type="entry name" value="SKP1/BTB/POZ_sf"/>
</dbReference>
<feature type="compositionally biased region" description="Basic and acidic residues" evidence="4">
    <location>
        <begin position="234"/>
        <end position="266"/>
    </location>
</feature>
<feature type="compositionally biased region" description="Polar residues" evidence="4">
    <location>
        <begin position="70"/>
        <end position="87"/>
    </location>
</feature>
<evidence type="ECO:0000313" key="6">
    <source>
        <dbReference type="EMBL" id="KOX76907.1"/>
    </source>
</evidence>
<name>A0A0M9A490_9HYME</name>
<reference evidence="6 7" key="1">
    <citation type="submission" date="2015-07" db="EMBL/GenBank/DDBJ databases">
        <title>The genome of Melipona quadrifasciata.</title>
        <authorList>
            <person name="Pan H."/>
            <person name="Kapheim K."/>
        </authorList>
    </citation>
    <scope>NUCLEOTIDE SEQUENCE [LARGE SCALE GENOMIC DNA]</scope>
    <source>
        <strain evidence="6">0111107301</strain>
        <tissue evidence="6">Whole body</tissue>
    </source>
</reference>
<dbReference type="Proteomes" id="UP000053105">
    <property type="component" value="Unassembled WGS sequence"/>
</dbReference>
<feature type="region of interest" description="Disordered" evidence="4">
    <location>
        <begin position="1111"/>
        <end position="1133"/>
    </location>
</feature>
<dbReference type="Gene3D" id="1.10.20.10">
    <property type="entry name" value="Histone, subunit A"/>
    <property type="match status" value="1"/>
</dbReference>
<dbReference type="SUPFAM" id="SSF48403">
    <property type="entry name" value="Ankyrin repeat"/>
    <property type="match status" value="1"/>
</dbReference>
<dbReference type="InterPro" id="IPR009072">
    <property type="entry name" value="Histone-fold"/>
</dbReference>